<evidence type="ECO:0008006" key="3">
    <source>
        <dbReference type="Google" id="ProtNLM"/>
    </source>
</evidence>
<evidence type="ECO:0000313" key="2">
    <source>
        <dbReference type="Proteomes" id="UP000799444"/>
    </source>
</evidence>
<dbReference type="Gene3D" id="1.10.510.10">
    <property type="entry name" value="Transferase(Phosphotransferase) domain 1"/>
    <property type="match status" value="1"/>
</dbReference>
<name>A0A9P4QSX7_9PLEO</name>
<accession>A0A9P4QSX7</accession>
<evidence type="ECO:0000313" key="1">
    <source>
        <dbReference type="EMBL" id="KAF2730356.1"/>
    </source>
</evidence>
<proteinExistence type="predicted"/>
<dbReference type="AlphaFoldDB" id="A0A9P4QSX7"/>
<comment type="caution">
    <text evidence="1">The sequence shown here is derived from an EMBL/GenBank/DDBJ whole genome shotgun (WGS) entry which is preliminary data.</text>
</comment>
<sequence length="548" mass="61445">MDGVSTALEIINLIYTTTIFIRDVAQEVKDYGDAKRDISERLEHELVFVETFTDVCFGEERGFLRDSRVRESVKRDVTHCLEALSKALAAYRAEAWKYAGAVPDMVDETADELGKVNLKEESKKKWKNVMKARYQVWTKKAAPLQWALFGKEGMEELLAKYSEWTDRLRQTLSIILLLVGTPTLEFAASTQAKDLGVKEVSERQARVASAPPPEYCALKGDLKDPTNVVPGDGLIKGTYEDESGFDSADVVIEIRSYDEALSLAISERNHEEATELLEPLRQLTWLLQSPVDSSLSEKDAEEGYRMHTLSCLGFIDEPAKNRSLILYRAPSVLSSGQDVSTLHSCISKGQRPMLGNRFLVARALTATLLAVHTSGWVHKNICSRSVLMLPRSNSETFPYLVGWDTARQIDAGTSLHAFFELEPNLYRHAQRFGKPSHKFSNEHDVYSLGVVLLEIGLWRTMSTVFERPLAKNPKIETSQQHALFTRVNGMIQDMANGADLKREMGEKYADVVKSCLTWDAVANQEEAVESSMRLRKEVVDALTAGAKL</sequence>
<dbReference type="PANTHER" id="PTHR37542">
    <property type="entry name" value="HELO DOMAIN-CONTAINING PROTEIN-RELATED"/>
    <property type="match status" value="1"/>
</dbReference>
<dbReference type="InterPro" id="IPR038305">
    <property type="entry name" value="HeLo_sf"/>
</dbReference>
<dbReference type="Proteomes" id="UP000799444">
    <property type="component" value="Unassembled WGS sequence"/>
</dbReference>
<reference evidence="1" key="1">
    <citation type="journal article" date="2020" name="Stud. Mycol.">
        <title>101 Dothideomycetes genomes: a test case for predicting lifestyles and emergence of pathogens.</title>
        <authorList>
            <person name="Haridas S."/>
            <person name="Albert R."/>
            <person name="Binder M."/>
            <person name="Bloem J."/>
            <person name="Labutti K."/>
            <person name="Salamov A."/>
            <person name="Andreopoulos B."/>
            <person name="Baker S."/>
            <person name="Barry K."/>
            <person name="Bills G."/>
            <person name="Bluhm B."/>
            <person name="Cannon C."/>
            <person name="Castanera R."/>
            <person name="Culley D."/>
            <person name="Daum C."/>
            <person name="Ezra D."/>
            <person name="Gonzalez J."/>
            <person name="Henrissat B."/>
            <person name="Kuo A."/>
            <person name="Liang C."/>
            <person name="Lipzen A."/>
            <person name="Lutzoni F."/>
            <person name="Magnuson J."/>
            <person name="Mondo S."/>
            <person name="Nolan M."/>
            <person name="Ohm R."/>
            <person name="Pangilinan J."/>
            <person name="Park H.-J."/>
            <person name="Ramirez L."/>
            <person name="Alfaro M."/>
            <person name="Sun H."/>
            <person name="Tritt A."/>
            <person name="Yoshinaga Y."/>
            <person name="Zwiers L.-H."/>
            <person name="Turgeon B."/>
            <person name="Goodwin S."/>
            <person name="Spatafora J."/>
            <person name="Crous P."/>
            <person name="Grigoriev I."/>
        </authorList>
    </citation>
    <scope>NUCLEOTIDE SEQUENCE</scope>
    <source>
        <strain evidence="1">CBS 125425</strain>
    </source>
</reference>
<dbReference type="OrthoDB" id="1911848at2759"/>
<dbReference type="Gene3D" id="1.20.120.1020">
    <property type="entry name" value="Prion-inhibition and propagation, HeLo domain"/>
    <property type="match status" value="1"/>
</dbReference>
<dbReference type="InterPro" id="IPR011009">
    <property type="entry name" value="Kinase-like_dom_sf"/>
</dbReference>
<organism evidence="1 2">
    <name type="scientific">Polyplosphaeria fusca</name>
    <dbReference type="NCBI Taxonomy" id="682080"/>
    <lineage>
        <taxon>Eukaryota</taxon>
        <taxon>Fungi</taxon>
        <taxon>Dikarya</taxon>
        <taxon>Ascomycota</taxon>
        <taxon>Pezizomycotina</taxon>
        <taxon>Dothideomycetes</taxon>
        <taxon>Pleosporomycetidae</taxon>
        <taxon>Pleosporales</taxon>
        <taxon>Tetraplosphaeriaceae</taxon>
        <taxon>Polyplosphaeria</taxon>
    </lineage>
</organism>
<gene>
    <name evidence="1" type="ORF">EJ04DRAFT_46866</name>
</gene>
<dbReference type="EMBL" id="ML996219">
    <property type="protein sequence ID" value="KAF2730356.1"/>
    <property type="molecule type" value="Genomic_DNA"/>
</dbReference>
<protein>
    <recommendedName>
        <fullName evidence="3">Protein kinase domain-containing protein</fullName>
    </recommendedName>
</protein>
<dbReference type="SUPFAM" id="SSF56112">
    <property type="entry name" value="Protein kinase-like (PK-like)"/>
    <property type="match status" value="1"/>
</dbReference>
<keyword evidence="2" id="KW-1185">Reference proteome</keyword>
<dbReference type="PANTHER" id="PTHR37542:SF1">
    <property type="entry name" value="PRION-INHIBITION AND PROPAGATION HELO DOMAIN-CONTAINING PROTEIN"/>
    <property type="match status" value="1"/>
</dbReference>